<dbReference type="Proteomes" id="UP000238634">
    <property type="component" value="Unassembled WGS sequence"/>
</dbReference>
<name>A0A2T1DH02_9CYAN</name>
<keyword evidence="3" id="KW-1185">Reference proteome</keyword>
<organism evidence="2 3">
    <name type="scientific">Phormidesmis priestleyi ULC007</name>
    <dbReference type="NCBI Taxonomy" id="1920490"/>
    <lineage>
        <taxon>Bacteria</taxon>
        <taxon>Bacillati</taxon>
        <taxon>Cyanobacteriota</taxon>
        <taxon>Cyanophyceae</taxon>
        <taxon>Leptolyngbyales</taxon>
        <taxon>Leptolyngbyaceae</taxon>
        <taxon>Phormidesmis</taxon>
    </lineage>
</organism>
<evidence type="ECO:0000313" key="2">
    <source>
        <dbReference type="EMBL" id="PSB19721.1"/>
    </source>
</evidence>
<dbReference type="AlphaFoldDB" id="A0A2T1DH02"/>
<evidence type="ECO:0000313" key="3">
    <source>
        <dbReference type="Proteomes" id="UP000238634"/>
    </source>
</evidence>
<gene>
    <name evidence="2" type="ORF">C7B65_10535</name>
</gene>
<dbReference type="STRING" id="1920490.GCA_001895925_00123"/>
<reference evidence="2 3" key="2">
    <citation type="submission" date="2018-03" db="EMBL/GenBank/DDBJ databases">
        <title>The ancient ancestry and fast evolution of plastids.</title>
        <authorList>
            <person name="Moore K.R."/>
            <person name="Magnabosco C."/>
            <person name="Momper L."/>
            <person name="Gold D.A."/>
            <person name="Bosak T."/>
            <person name="Fournier G.P."/>
        </authorList>
    </citation>
    <scope>NUCLEOTIDE SEQUENCE [LARGE SCALE GENOMIC DNA]</scope>
    <source>
        <strain evidence="2 3">ULC007</strain>
    </source>
</reference>
<evidence type="ECO:0000256" key="1">
    <source>
        <dbReference type="SAM" id="MobiDB-lite"/>
    </source>
</evidence>
<dbReference type="RefSeq" id="WP_073071648.1">
    <property type="nucleotide sequence ID" value="NZ_MPPI01000012.1"/>
</dbReference>
<sequence>MRTLHLSGAIFLTTLALQACSGRYQTPIAFPGSSSRPAPTVQKSPIVTPQKPVRPAVTTSPTATEADLRVCTTLSPENRRLVAFETANYLVNVCQKGTQGRIFYLGRQKGKPNSRVQVTATSTQRGYRAIDGNTTYVVETQSGGKLIVLQNGQKLFQEPAIGTVITASKPEPSKENRPGAGFRLTCRGDINDRNLYFTVIYTQESGFTTFELRQKGSDRLISQGRVAFSGRNNQGQTIYRGAAKNADVVVVGFAPHYQKPFSEMSFSIDGQWGRGTCRQLG</sequence>
<protein>
    <submittedName>
        <fullName evidence="2">Uncharacterized protein</fullName>
    </submittedName>
</protein>
<feature type="compositionally biased region" description="Polar residues" evidence="1">
    <location>
        <begin position="32"/>
        <end position="47"/>
    </location>
</feature>
<dbReference type="PROSITE" id="PS51257">
    <property type="entry name" value="PROKAR_LIPOPROTEIN"/>
    <property type="match status" value="1"/>
</dbReference>
<accession>A0A2T1DH02</accession>
<dbReference type="OrthoDB" id="574604at2"/>
<dbReference type="EMBL" id="PVWG01000009">
    <property type="protein sequence ID" value="PSB19721.1"/>
    <property type="molecule type" value="Genomic_DNA"/>
</dbReference>
<proteinExistence type="predicted"/>
<feature type="region of interest" description="Disordered" evidence="1">
    <location>
        <begin position="31"/>
        <end position="61"/>
    </location>
</feature>
<reference evidence="2 3" key="1">
    <citation type="submission" date="2018-02" db="EMBL/GenBank/DDBJ databases">
        <authorList>
            <person name="Cohen D.B."/>
            <person name="Kent A.D."/>
        </authorList>
    </citation>
    <scope>NUCLEOTIDE SEQUENCE [LARGE SCALE GENOMIC DNA]</scope>
    <source>
        <strain evidence="2 3">ULC007</strain>
    </source>
</reference>
<comment type="caution">
    <text evidence="2">The sequence shown here is derived from an EMBL/GenBank/DDBJ whole genome shotgun (WGS) entry which is preliminary data.</text>
</comment>